<dbReference type="AlphaFoldDB" id="A0A7W5B302"/>
<keyword evidence="1" id="KW-0812">Transmembrane</keyword>
<comment type="caution">
    <text evidence="2">The sequence shown here is derived from an EMBL/GenBank/DDBJ whole genome shotgun (WGS) entry which is preliminary data.</text>
</comment>
<dbReference type="RefSeq" id="WP_183603323.1">
    <property type="nucleotide sequence ID" value="NZ_JACHXK010000017.1"/>
</dbReference>
<protein>
    <submittedName>
        <fullName evidence="2">Uncharacterized protein</fullName>
    </submittedName>
</protein>
<name>A0A7W5B302_9BACL</name>
<evidence type="ECO:0000313" key="3">
    <source>
        <dbReference type="Proteomes" id="UP000570361"/>
    </source>
</evidence>
<feature type="transmembrane region" description="Helical" evidence="1">
    <location>
        <begin position="29"/>
        <end position="49"/>
    </location>
</feature>
<dbReference type="EMBL" id="JACHXK010000017">
    <property type="protein sequence ID" value="MBB3113229.1"/>
    <property type="molecule type" value="Genomic_DNA"/>
</dbReference>
<organism evidence="2 3">
    <name type="scientific">Paenibacillus phyllosphaerae</name>
    <dbReference type="NCBI Taxonomy" id="274593"/>
    <lineage>
        <taxon>Bacteria</taxon>
        <taxon>Bacillati</taxon>
        <taxon>Bacillota</taxon>
        <taxon>Bacilli</taxon>
        <taxon>Bacillales</taxon>
        <taxon>Paenibacillaceae</taxon>
        <taxon>Paenibacillus</taxon>
    </lineage>
</organism>
<keyword evidence="3" id="KW-1185">Reference proteome</keyword>
<feature type="transmembrane region" description="Helical" evidence="1">
    <location>
        <begin position="7"/>
        <end position="23"/>
    </location>
</feature>
<accession>A0A7W5B302</accession>
<gene>
    <name evidence="2" type="ORF">FHS18_005332</name>
</gene>
<reference evidence="2 3" key="1">
    <citation type="submission" date="2020-08" db="EMBL/GenBank/DDBJ databases">
        <title>Genomic Encyclopedia of Type Strains, Phase III (KMG-III): the genomes of soil and plant-associated and newly described type strains.</title>
        <authorList>
            <person name="Whitman W."/>
        </authorList>
    </citation>
    <scope>NUCLEOTIDE SEQUENCE [LARGE SCALE GENOMIC DNA]</scope>
    <source>
        <strain evidence="2 3">CECT 5862</strain>
    </source>
</reference>
<sequence length="57" mass="6334">MKNRIQVVGPILFLAYLLVSRYVPMHDFVAGMLLGLSAVSSAYTVYLFGKSRAKKLV</sequence>
<keyword evidence="1" id="KW-1133">Transmembrane helix</keyword>
<proteinExistence type="predicted"/>
<evidence type="ECO:0000256" key="1">
    <source>
        <dbReference type="SAM" id="Phobius"/>
    </source>
</evidence>
<evidence type="ECO:0000313" key="2">
    <source>
        <dbReference type="EMBL" id="MBB3113229.1"/>
    </source>
</evidence>
<dbReference type="Proteomes" id="UP000570361">
    <property type="component" value="Unassembled WGS sequence"/>
</dbReference>
<keyword evidence="1" id="KW-0472">Membrane</keyword>